<sequence>MITRRLPRASGLLSSSSWTCPQCTKSAPFIQQNARQIPSQRRDLHSMPTLEHHNTFSKSGVTGLFAPQGYTIGWTQYQSHLIQKLNSLVAGEPYENYAIKALVMRFAHDPMAASIFNHASMAFNNHYFYDSLSTAPKTLEEYGDLKLSLEASFGSIDTLRMTMLDTANAMFGPGFVWLVWCPKLGDHMRRGAWRIVTTYLAGTPYPEAGYRQQGIDMNNQDASSAAAYMDRPANSVGWFGPLSPSGQDNAKLPPGATSVHPVLCVSTWEHSYLYDYSAAGKRQYLDQWWESVDWHTVDTRMTGIDYKRVEFVAEREF</sequence>
<accession>A0A9P4Q688</accession>
<comment type="caution">
    <text evidence="3">The sequence shown here is derived from an EMBL/GenBank/DDBJ whole genome shotgun (WGS) entry which is preliminary data.</text>
</comment>
<keyword evidence="4" id="KW-1185">Reference proteome</keyword>
<evidence type="ECO:0000259" key="2">
    <source>
        <dbReference type="Pfam" id="PF02777"/>
    </source>
</evidence>
<comment type="function">
    <text evidence="1">Component of the mitochondrial ribosome (mitoribosome), a dedicated translation machinery responsible for the synthesis of mitochondrial genome-encoded proteins, including at least some of the essential transmembrane subunits of the mitochondrial respiratory chain. The mitoribosomes are attached to the mitochondrial inner membrane and translation products are cotranslationally integrated into the membrane.</text>
</comment>
<evidence type="ECO:0000256" key="1">
    <source>
        <dbReference type="ARBA" id="ARBA00037226"/>
    </source>
</evidence>
<dbReference type="SUPFAM" id="SSF54719">
    <property type="entry name" value="Fe,Mn superoxide dismutase (SOD), C-terminal domain"/>
    <property type="match status" value="1"/>
</dbReference>
<name>A0A9P4Q688_9PEZI</name>
<dbReference type="GO" id="GO:0046872">
    <property type="term" value="F:metal ion binding"/>
    <property type="evidence" value="ECO:0007669"/>
    <property type="project" value="InterPro"/>
</dbReference>
<reference evidence="3" key="1">
    <citation type="journal article" date="2020" name="Stud. Mycol.">
        <title>101 Dothideomycetes genomes: a test case for predicting lifestyles and emergence of pathogens.</title>
        <authorList>
            <person name="Haridas S."/>
            <person name="Albert R."/>
            <person name="Binder M."/>
            <person name="Bloem J."/>
            <person name="Labutti K."/>
            <person name="Salamov A."/>
            <person name="Andreopoulos B."/>
            <person name="Baker S."/>
            <person name="Barry K."/>
            <person name="Bills G."/>
            <person name="Bluhm B."/>
            <person name="Cannon C."/>
            <person name="Castanera R."/>
            <person name="Culley D."/>
            <person name="Daum C."/>
            <person name="Ezra D."/>
            <person name="Gonzalez J."/>
            <person name="Henrissat B."/>
            <person name="Kuo A."/>
            <person name="Liang C."/>
            <person name="Lipzen A."/>
            <person name="Lutzoni F."/>
            <person name="Magnuson J."/>
            <person name="Mondo S."/>
            <person name="Nolan M."/>
            <person name="Ohm R."/>
            <person name="Pangilinan J."/>
            <person name="Park H.-J."/>
            <person name="Ramirez L."/>
            <person name="Alfaro M."/>
            <person name="Sun H."/>
            <person name="Tritt A."/>
            <person name="Yoshinaga Y."/>
            <person name="Zwiers L.-H."/>
            <person name="Turgeon B."/>
            <person name="Goodwin S."/>
            <person name="Spatafora J."/>
            <person name="Crous P."/>
            <person name="Grigoriev I."/>
        </authorList>
    </citation>
    <scope>NUCLEOTIDE SEQUENCE</scope>
    <source>
        <strain evidence="3">CBS 116435</strain>
    </source>
</reference>
<evidence type="ECO:0000313" key="4">
    <source>
        <dbReference type="Proteomes" id="UP000799441"/>
    </source>
</evidence>
<gene>
    <name evidence="3" type="ORF">K431DRAFT_249537</name>
</gene>
<dbReference type="InterPro" id="IPR036324">
    <property type="entry name" value="Mn/Fe_SOD_N_sf"/>
</dbReference>
<dbReference type="PANTHER" id="PTHR43595:SF2">
    <property type="entry name" value="SMALL RIBOSOMAL SUBUNIT PROTEIN MS42"/>
    <property type="match status" value="1"/>
</dbReference>
<feature type="domain" description="Manganese/iron superoxide dismutase C-terminal" evidence="2">
    <location>
        <begin position="255"/>
        <end position="300"/>
    </location>
</feature>
<dbReference type="InterPro" id="IPR036314">
    <property type="entry name" value="SOD_C_sf"/>
</dbReference>
<organism evidence="3 4">
    <name type="scientific">Polychaeton citri CBS 116435</name>
    <dbReference type="NCBI Taxonomy" id="1314669"/>
    <lineage>
        <taxon>Eukaryota</taxon>
        <taxon>Fungi</taxon>
        <taxon>Dikarya</taxon>
        <taxon>Ascomycota</taxon>
        <taxon>Pezizomycotina</taxon>
        <taxon>Dothideomycetes</taxon>
        <taxon>Dothideomycetidae</taxon>
        <taxon>Capnodiales</taxon>
        <taxon>Capnodiaceae</taxon>
        <taxon>Polychaeton</taxon>
    </lineage>
</organism>
<evidence type="ECO:0000313" key="3">
    <source>
        <dbReference type="EMBL" id="KAF2720280.1"/>
    </source>
</evidence>
<dbReference type="SUPFAM" id="SSF46609">
    <property type="entry name" value="Fe,Mn superoxide dismutase (SOD), N-terminal domain"/>
    <property type="match status" value="1"/>
</dbReference>
<dbReference type="Proteomes" id="UP000799441">
    <property type="component" value="Unassembled WGS sequence"/>
</dbReference>
<protein>
    <submittedName>
        <fullName evidence="3">Manganese and iron superoxide dismutase</fullName>
    </submittedName>
</protein>
<dbReference type="AlphaFoldDB" id="A0A9P4Q688"/>
<dbReference type="InterPro" id="IPR019832">
    <property type="entry name" value="Mn/Fe_SOD_C"/>
</dbReference>
<dbReference type="GO" id="GO:0005737">
    <property type="term" value="C:cytoplasm"/>
    <property type="evidence" value="ECO:0007669"/>
    <property type="project" value="TreeGrafter"/>
</dbReference>
<dbReference type="Gene3D" id="3.55.40.20">
    <property type="entry name" value="Iron/manganese superoxide dismutase, C-terminal domain"/>
    <property type="match status" value="1"/>
</dbReference>
<dbReference type="EMBL" id="MU003801">
    <property type="protein sequence ID" value="KAF2720280.1"/>
    <property type="molecule type" value="Genomic_DNA"/>
</dbReference>
<dbReference type="OrthoDB" id="275227at2759"/>
<dbReference type="PANTHER" id="PTHR43595">
    <property type="entry name" value="37S RIBOSOMAL PROTEIN S26, MITOCHONDRIAL"/>
    <property type="match status" value="1"/>
</dbReference>
<proteinExistence type="predicted"/>
<dbReference type="Pfam" id="PF02777">
    <property type="entry name" value="Sod_Fe_C"/>
    <property type="match status" value="2"/>
</dbReference>
<dbReference type="GO" id="GO:0004784">
    <property type="term" value="F:superoxide dismutase activity"/>
    <property type="evidence" value="ECO:0007669"/>
    <property type="project" value="InterPro"/>
</dbReference>
<feature type="domain" description="Manganese/iron superoxide dismutase C-terminal" evidence="2">
    <location>
        <begin position="143"/>
        <end position="183"/>
    </location>
</feature>